<keyword evidence="1" id="KW-0732">Signal</keyword>
<evidence type="ECO:0000256" key="1">
    <source>
        <dbReference type="SAM" id="SignalP"/>
    </source>
</evidence>
<gene>
    <name evidence="3" type="ORF">ACFPN1_05205</name>
</gene>
<protein>
    <submittedName>
        <fullName evidence="3">Amidohydrolase family protein</fullName>
    </submittedName>
</protein>
<feature type="chain" id="PRO_5046989780" evidence="1">
    <location>
        <begin position="20"/>
        <end position="694"/>
    </location>
</feature>
<reference evidence="4" key="1">
    <citation type="journal article" date="2019" name="Int. J. Syst. Evol. Microbiol.">
        <title>The Global Catalogue of Microorganisms (GCM) 10K type strain sequencing project: providing services to taxonomists for standard genome sequencing and annotation.</title>
        <authorList>
            <consortium name="The Broad Institute Genomics Platform"/>
            <consortium name="The Broad Institute Genome Sequencing Center for Infectious Disease"/>
            <person name="Wu L."/>
            <person name="Ma J."/>
        </authorList>
    </citation>
    <scope>NUCLEOTIDE SEQUENCE [LARGE SCALE GENOMIC DNA]</scope>
    <source>
        <strain evidence="4">KACC 11407</strain>
    </source>
</reference>
<accession>A0ABW0SL69</accession>
<dbReference type="InterPro" id="IPR032466">
    <property type="entry name" value="Metal_Hydrolase"/>
</dbReference>
<dbReference type="SUPFAM" id="SSF51556">
    <property type="entry name" value="Metallo-dependent hydrolases"/>
    <property type="match status" value="1"/>
</dbReference>
<sequence length="694" mass="75751">MKRVLALSLAMVLASPAFAAETLRYVALVDNGKEAGHQVVTTGDDGVTRVDFVFKDNGRGPELKEEFKLAPDGTFTSYHVTGTTTFGAPVDESFGRDGNKVWWKSTSDHGEQTVDGTALYSPLGGSPAGFSVAFAALARRPDGKLPLIPSGTMSTRKVAEADVSNGKESRKVQLLAITGVGLTPTFAWATEEDTPRLFAFIVPGFVQLVEEGWGNSAAALETRQKQAETETLVAFQKRLAHPLDGSTLIRNARVFDSEHAKLGPASDVLVRDGRIVSVGKTGGAAKADNVIDAGGRVLLPGLFDMHTHIGRWDGGLNIATGVTTVRDMGNDNATLQQIIAEEKAGTLLATRIVPAGFIEGESPMSARNGFVIKNLDEAKKAVDWYAEHGYPQVKIYNSFPKDILRETAAYAHSKGLRVSGHIPAFLRAEEAVERGYDEIQHINQVMLNFLVDDKTDTRTLVRFYLPAEKVADMDFDSKPYQDFIAMLAKKQIVVDPTLSTFEYWRQRPGDMTESYAPIADHMPPDVQRGLRVAEMKIPDEATAQRYDKSFRKMVDFVGRMYRAGVPIVAGTDALPGFTVQSELEWYVRAGLTPSQVLQIATWNGAKYTRTLDDRGSITPGKLSDLVLIDGDPTTDISDIRKVAMVLKGDTVYYPSEIFDAMGIKPFATPVKVTAPENVFLSSPRTAGRRGPKDR</sequence>
<dbReference type="PANTHER" id="PTHR43135">
    <property type="entry name" value="ALPHA-D-RIBOSE 1-METHYLPHOSPHONATE 5-TRIPHOSPHATE DIPHOSPHATASE"/>
    <property type="match status" value="1"/>
</dbReference>
<keyword evidence="4" id="KW-1185">Reference proteome</keyword>
<dbReference type="InterPro" id="IPR006680">
    <property type="entry name" value="Amidohydro-rel"/>
</dbReference>
<dbReference type="Gene3D" id="3.40.50.10910">
    <property type="entry name" value="Amidohydrolase"/>
    <property type="match status" value="1"/>
</dbReference>
<dbReference type="EMBL" id="JBHSNM010000001">
    <property type="protein sequence ID" value="MFC5569464.1"/>
    <property type="molecule type" value="Genomic_DNA"/>
</dbReference>
<dbReference type="SUPFAM" id="SSF51338">
    <property type="entry name" value="Composite domain of metallo-dependent hydrolases"/>
    <property type="match status" value="1"/>
</dbReference>
<comment type="caution">
    <text evidence="3">The sequence shown here is derived from an EMBL/GenBank/DDBJ whole genome shotgun (WGS) entry which is preliminary data.</text>
</comment>
<proteinExistence type="predicted"/>
<feature type="signal peptide" evidence="1">
    <location>
        <begin position="1"/>
        <end position="19"/>
    </location>
</feature>
<evidence type="ECO:0000313" key="4">
    <source>
        <dbReference type="Proteomes" id="UP001596036"/>
    </source>
</evidence>
<dbReference type="Gene3D" id="3.30.110.90">
    <property type="entry name" value="Amidohydrolase"/>
    <property type="match status" value="2"/>
</dbReference>
<dbReference type="Pfam" id="PF01979">
    <property type="entry name" value="Amidohydro_1"/>
    <property type="match status" value="1"/>
</dbReference>
<dbReference type="Proteomes" id="UP001596036">
    <property type="component" value="Unassembled WGS sequence"/>
</dbReference>
<dbReference type="PANTHER" id="PTHR43135:SF3">
    <property type="entry name" value="ALPHA-D-RIBOSE 1-METHYLPHOSPHONATE 5-TRIPHOSPHATE DIPHOSPHATASE"/>
    <property type="match status" value="1"/>
</dbReference>
<dbReference type="InterPro" id="IPR011059">
    <property type="entry name" value="Metal-dep_hydrolase_composite"/>
</dbReference>
<name>A0ABW0SL69_9GAMM</name>
<evidence type="ECO:0000259" key="2">
    <source>
        <dbReference type="Pfam" id="PF01979"/>
    </source>
</evidence>
<evidence type="ECO:0000313" key="3">
    <source>
        <dbReference type="EMBL" id="MFC5569464.1"/>
    </source>
</evidence>
<dbReference type="InterPro" id="IPR051781">
    <property type="entry name" value="Metallo-dep_Hydrolase"/>
</dbReference>
<dbReference type="Gene3D" id="1.20.58.520">
    <property type="entry name" value="Amidohydrolase"/>
    <property type="match status" value="1"/>
</dbReference>
<organism evidence="3 4">
    <name type="scientific">Lysobacter yangpyeongensis</name>
    <dbReference type="NCBI Taxonomy" id="346182"/>
    <lineage>
        <taxon>Bacteria</taxon>
        <taxon>Pseudomonadati</taxon>
        <taxon>Pseudomonadota</taxon>
        <taxon>Gammaproteobacteria</taxon>
        <taxon>Lysobacterales</taxon>
        <taxon>Lysobacteraceae</taxon>
        <taxon>Lysobacter</taxon>
    </lineage>
</organism>
<feature type="domain" description="Amidohydrolase-related" evidence="2">
    <location>
        <begin position="318"/>
        <end position="646"/>
    </location>
</feature>
<dbReference type="Gene3D" id="2.30.40.10">
    <property type="entry name" value="Urease, subunit C, domain 1"/>
    <property type="match status" value="2"/>
</dbReference>
<dbReference type="RefSeq" id="WP_386753561.1">
    <property type="nucleotide sequence ID" value="NZ_JBHSNM010000001.1"/>
</dbReference>